<sequence length="156" mass="17466">MADKTAPNNLQAEIEVDAPPAKVWALVSDLPAMARWSPQTFRTFLRGSGKGAKMININKAGWRIWPTTSMIKDFEPDKRLMFKVRENKAKWSYDLEPLDGGSRTKIIETRDVSGGTSGISHFLVDKFFGGNSNFESVLQADMNKTLQRIKTEVEGS</sequence>
<dbReference type="InterPro" id="IPR019587">
    <property type="entry name" value="Polyketide_cyclase/dehydratase"/>
</dbReference>
<dbReference type="InterPro" id="IPR023393">
    <property type="entry name" value="START-like_dom_sf"/>
</dbReference>
<evidence type="ECO:0000313" key="1">
    <source>
        <dbReference type="EMBL" id="SSA33592.1"/>
    </source>
</evidence>
<dbReference type="OrthoDB" id="9803476at2"/>
<accession>A0A2Y9BT81</accession>
<organism evidence="1 2">
    <name type="scientific">Branchiibius hedensis</name>
    <dbReference type="NCBI Taxonomy" id="672460"/>
    <lineage>
        <taxon>Bacteria</taxon>
        <taxon>Bacillati</taxon>
        <taxon>Actinomycetota</taxon>
        <taxon>Actinomycetes</taxon>
        <taxon>Micrococcales</taxon>
        <taxon>Dermacoccaceae</taxon>
        <taxon>Branchiibius</taxon>
    </lineage>
</organism>
<dbReference type="EMBL" id="UESZ01000001">
    <property type="protein sequence ID" value="SSA33592.1"/>
    <property type="molecule type" value="Genomic_DNA"/>
</dbReference>
<dbReference type="Gene3D" id="3.30.530.20">
    <property type="match status" value="1"/>
</dbReference>
<proteinExistence type="predicted"/>
<dbReference type="Pfam" id="PF10604">
    <property type="entry name" value="Polyketide_cyc2"/>
    <property type="match status" value="1"/>
</dbReference>
<dbReference type="AlphaFoldDB" id="A0A2Y9BT81"/>
<dbReference type="RefSeq" id="WP_109684273.1">
    <property type="nucleotide sequence ID" value="NZ_QGDN01000001.1"/>
</dbReference>
<dbReference type="SUPFAM" id="SSF55961">
    <property type="entry name" value="Bet v1-like"/>
    <property type="match status" value="1"/>
</dbReference>
<protein>
    <submittedName>
        <fullName evidence="1">Uncharacterized conserved protein YndB, AHSA1/START domain</fullName>
    </submittedName>
</protein>
<evidence type="ECO:0000313" key="2">
    <source>
        <dbReference type="Proteomes" id="UP000250028"/>
    </source>
</evidence>
<name>A0A2Y9BT81_9MICO</name>
<dbReference type="CDD" id="cd07812">
    <property type="entry name" value="SRPBCC"/>
    <property type="match status" value="1"/>
</dbReference>
<dbReference type="Proteomes" id="UP000250028">
    <property type="component" value="Unassembled WGS sequence"/>
</dbReference>
<reference evidence="2" key="1">
    <citation type="submission" date="2016-10" db="EMBL/GenBank/DDBJ databases">
        <authorList>
            <person name="Varghese N."/>
            <person name="Submissions S."/>
        </authorList>
    </citation>
    <scope>NUCLEOTIDE SEQUENCE [LARGE SCALE GENOMIC DNA]</scope>
    <source>
        <strain evidence="2">DSM 22951</strain>
    </source>
</reference>
<gene>
    <name evidence="1" type="ORF">SAMN04489750_0876</name>
</gene>
<keyword evidence="2" id="KW-1185">Reference proteome</keyword>